<gene>
    <name evidence="3" type="ORF">ENKNEFLB_02029</name>
</gene>
<evidence type="ECO:0000313" key="4">
    <source>
        <dbReference type="Proteomes" id="UP000679307"/>
    </source>
</evidence>
<dbReference type="InterPro" id="IPR029021">
    <property type="entry name" value="Prot-tyrosine_phosphatase-like"/>
</dbReference>
<evidence type="ECO:0000259" key="2">
    <source>
        <dbReference type="PROSITE" id="PS50056"/>
    </source>
</evidence>
<dbReference type="SUPFAM" id="SSF52799">
    <property type="entry name" value="(Phosphotyrosine protein) phosphatases II"/>
    <property type="match status" value="1"/>
</dbReference>
<evidence type="ECO:0000256" key="1">
    <source>
        <dbReference type="SAM" id="MobiDB-lite"/>
    </source>
</evidence>
<sequence>MGTWDARWAGVVTLPDGRRVRGRGLRDGTTTVGDHAPELGLYLTAREHREAGWESWWIRWPDFRLPHSTPDALVALRDAFERAATTRVEIACNGGTGRTGTAIAVLARYAGLPAEDAVTWVRTSYRAGAVETPGQRRLVRSASLEPRSGTEEAPPHGP</sequence>
<evidence type="ECO:0000313" key="3">
    <source>
        <dbReference type="EMBL" id="QVT79645.1"/>
    </source>
</evidence>
<protein>
    <recommendedName>
        <fullName evidence="2">Tyrosine specific protein phosphatases domain-containing protein</fullName>
    </recommendedName>
</protein>
<feature type="domain" description="Tyrosine specific protein phosphatases" evidence="2">
    <location>
        <begin position="70"/>
        <end position="137"/>
    </location>
</feature>
<dbReference type="Proteomes" id="UP000679307">
    <property type="component" value="Chromosome"/>
</dbReference>
<dbReference type="EMBL" id="CP075371">
    <property type="protein sequence ID" value="QVT79645.1"/>
    <property type="molecule type" value="Genomic_DNA"/>
</dbReference>
<dbReference type="RefSeq" id="WP_214059064.1">
    <property type="nucleotide sequence ID" value="NZ_BAAAHS010000102.1"/>
</dbReference>
<dbReference type="Pfam" id="PF00102">
    <property type="entry name" value="Y_phosphatase"/>
    <property type="match status" value="1"/>
</dbReference>
<dbReference type="PROSITE" id="PS50056">
    <property type="entry name" value="TYR_PHOSPHATASE_2"/>
    <property type="match status" value="1"/>
</dbReference>
<reference evidence="3 4" key="1">
    <citation type="submission" date="2021-05" db="EMBL/GenBank/DDBJ databases">
        <title>Complete genome of Nocardioides aquaticus KCTC 9944T isolated from meromictic and hypersaline Ekho Lake, Antarctica.</title>
        <authorList>
            <person name="Hwang K."/>
            <person name="Kim K.M."/>
            <person name="Choe H."/>
        </authorList>
    </citation>
    <scope>NUCLEOTIDE SEQUENCE [LARGE SCALE GENOMIC DNA]</scope>
    <source>
        <strain evidence="3 4">KCTC 9944</strain>
    </source>
</reference>
<feature type="compositionally biased region" description="Basic and acidic residues" evidence="1">
    <location>
        <begin position="148"/>
        <end position="158"/>
    </location>
</feature>
<proteinExistence type="predicted"/>
<name>A0ABX8EIC8_9ACTN</name>
<feature type="region of interest" description="Disordered" evidence="1">
    <location>
        <begin position="138"/>
        <end position="158"/>
    </location>
</feature>
<dbReference type="InterPro" id="IPR000387">
    <property type="entry name" value="Tyr_Pase_dom"/>
</dbReference>
<keyword evidence="4" id="KW-1185">Reference proteome</keyword>
<accession>A0ABX8EIC8</accession>
<organism evidence="3 4">
    <name type="scientific">Nocardioides aquaticus</name>
    <dbReference type="NCBI Taxonomy" id="160826"/>
    <lineage>
        <taxon>Bacteria</taxon>
        <taxon>Bacillati</taxon>
        <taxon>Actinomycetota</taxon>
        <taxon>Actinomycetes</taxon>
        <taxon>Propionibacteriales</taxon>
        <taxon>Nocardioidaceae</taxon>
        <taxon>Nocardioides</taxon>
    </lineage>
</organism>
<dbReference type="Gene3D" id="3.90.190.10">
    <property type="entry name" value="Protein tyrosine phosphatase superfamily"/>
    <property type="match status" value="1"/>
</dbReference>
<dbReference type="InterPro" id="IPR000242">
    <property type="entry name" value="PTP_cat"/>
</dbReference>